<keyword evidence="3" id="KW-0350">Heme biosynthesis</keyword>
<dbReference type="EMBL" id="GL443762">
    <property type="protein sequence ID" value="EFN61605.1"/>
    <property type="molecule type" value="Genomic_DNA"/>
</dbReference>
<reference evidence="10 11" key="1">
    <citation type="journal article" date="2010" name="Science">
        <title>Genomic comparison of the ants Camponotus floridanus and Harpegnathos saltator.</title>
        <authorList>
            <person name="Bonasio R."/>
            <person name="Zhang G."/>
            <person name="Ye C."/>
            <person name="Mutti N.S."/>
            <person name="Fang X."/>
            <person name="Qin N."/>
            <person name="Donahue G."/>
            <person name="Yang P."/>
            <person name="Li Q."/>
            <person name="Li C."/>
            <person name="Zhang P."/>
            <person name="Huang Z."/>
            <person name="Berger S.L."/>
            <person name="Reinberg D."/>
            <person name="Wang J."/>
            <person name="Liebig J."/>
        </authorList>
    </citation>
    <scope>NUCLEOTIDE SEQUENCE [LARGE SCALE GENOMIC DNA]</scope>
    <source>
        <strain evidence="11">C129</strain>
    </source>
</reference>
<comment type="subunit">
    <text evidence="7">Homooctamer; active form. Homohexamer; low activity form.</text>
</comment>
<dbReference type="InterPro" id="IPR001731">
    <property type="entry name" value="ALAD"/>
</dbReference>
<dbReference type="FunCoup" id="E2AY70">
    <property type="interactions" value="833"/>
</dbReference>
<proteinExistence type="inferred from homology"/>
<dbReference type="GO" id="GO:0004655">
    <property type="term" value="F:porphobilinogen synthase activity"/>
    <property type="evidence" value="ECO:0007669"/>
    <property type="project" value="UniProtKB-EC"/>
</dbReference>
<dbReference type="InterPro" id="IPR013785">
    <property type="entry name" value="Aldolase_TIM"/>
</dbReference>
<comment type="pathway">
    <text evidence="1">Porphyrin-containing compound metabolism; protoporphyrin-IX biosynthesis; coproporphyrinogen-III from 5-aminolevulinate: step 1/4.</text>
</comment>
<dbReference type="GO" id="GO:0008270">
    <property type="term" value="F:zinc ion binding"/>
    <property type="evidence" value="ECO:0007669"/>
    <property type="project" value="TreeGrafter"/>
</dbReference>
<dbReference type="GO" id="GO:0006782">
    <property type="term" value="P:protoporphyrinogen IX biosynthetic process"/>
    <property type="evidence" value="ECO:0007669"/>
    <property type="project" value="UniProtKB-UniPathway"/>
</dbReference>
<gene>
    <name evidence="10" type="ORF">EAG_05909</name>
</gene>
<keyword evidence="11" id="KW-1185">Reference proteome</keyword>
<dbReference type="STRING" id="104421.E2AY70"/>
<evidence type="ECO:0000313" key="11">
    <source>
        <dbReference type="Proteomes" id="UP000000311"/>
    </source>
</evidence>
<dbReference type="AlphaFoldDB" id="E2AY70"/>
<evidence type="ECO:0000256" key="1">
    <source>
        <dbReference type="ARBA" id="ARBA00004694"/>
    </source>
</evidence>
<evidence type="ECO:0000256" key="6">
    <source>
        <dbReference type="ARBA" id="ARBA00025628"/>
    </source>
</evidence>
<evidence type="ECO:0000256" key="4">
    <source>
        <dbReference type="ARBA" id="ARBA00023239"/>
    </source>
</evidence>
<accession>E2AY70</accession>
<dbReference type="EC" id="4.2.1.24" evidence="9"/>
<dbReference type="InterPro" id="IPR030656">
    <property type="entry name" value="ALAD_AS"/>
</dbReference>
<dbReference type="Pfam" id="PF00490">
    <property type="entry name" value="ALAD"/>
    <property type="match status" value="2"/>
</dbReference>
<protein>
    <recommendedName>
        <fullName evidence="9">Delta-aminolevulinic acid dehydratase</fullName>
        <ecNumber evidence="9">4.2.1.24</ecNumber>
    </recommendedName>
</protein>
<dbReference type="Proteomes" id="UP000000311">
    <property type="component" value="Unassembled WGS sequence"/>
</dbReference>
<evidence type="ECO:0000256" key="3">
    <source>
        <dbReference type="ARBA" id="ARBA00023133"/>
    </source>
</evidence>
<dbReference type="Gene3D" id="3.20.20.70">
    <property type="entry name" value="Aldolase class I"/>
    <property type="match status" value="2"/>
</dbReference>
<evidence type="ECO:0000256" key="7">
    <source>
        <dbReference type="ARBA" id="ARBA00025861"/>
    </source>
</evidence>
<dbReference type="PANTHER" id="PTHR11458">
    <property type="entry name" value="DELTA-AMINOLEVULINIC ACID DEHYDRATASE"/>
    <property type="match status" value="1"/>
</dbReference>
<evidence type="ECO:0000256" key="2">
    <source>
        <dbReference type="ARBA" id="ARBA00008055"/>
    </source>
</evidence>
<dbReference type="SUPFAM" id="SSF51569">
    <property type="entry name" value="Aldolase"/>
    <property type="match status" value="1"/>
</dbReference>
<evidence type="ECO:0000313" key="10">
    <source>
        <dbReference type="EMBL" id="EFN61605.1"/>
    </source>
</evidence>
<dbReference type="GO" id="GO:0005829">
    <property type="term" value="C:cytosol"/>
    <property type="evidence" value="ECO:0007669"/>
    <property type="project" value="TreeGrafter"/>
</dbReference>
<name>E2AY70_CAMFO</name>
<keyword evidence="4 9" id="KW-0456">Lyase</keyword>
<evidence type="ECO:0000256" key="5">
    <source>
        <dbReference type="ARBA" id="ARBA00023244"/>
    </source>
</evidence>
<sequence>MTMVPAKHTLHSGIFHPVLRQWQSPNDEIGSNADSAKNPIIQALPLLRRKFPNLLIACDVCLCPYTIHGHCGILNNDGSINNTDSIRRIAEIAVSYAKAGLYGPFRDASQSAPKFGNRMCYQLPPGSNGLAARAAARDVDEGADMLMVKPGLPYLDVVRCTKDTYPQYPLFVYQVSGEYAMLHHGAQNGAINLENVLNEILLSMRRAGADCIITYFTPLILDILQPKSKL</sequence>
<dbReference type="OrthoDB" id="2401965at2759"/>
<organism evidence="11">
    <name type="scientific">Camponotus floridanus</name>
    <name type="common">Florida carpenter ant</name>
    <dbReference type="NCBI Taxonomy" id="104421"/>
    <lineage>
        <taxon>Eukaryota</taxon>
        <taxon>Metazoa</taxon>
        <taxon>Ecdysozoa</taxon>
        <taxon>Arthropoda</taxon>
        <taxon>Hexapoda</taxon>
        <taxon>Insecta</taxon>
        <taxon>Pterygota</taxon>
        <taxon>Neoptera</taxon>
        <taxon>Endopterygota</taxon>
        <taxon>Hymenoptera</taxon>
        <taxon>Apocrita</taxon>
        <taxon>Aculeata</taxon>
        <taxon>Formicoidea</taxon>
        <taxon>Formicidae</taxon>
        <taxon>Formicinae</taxon>
        <taxon>Camponotus</taxon>
    </lineage>
</organism>
<keyword evidence="5 9" id="KW-0627">Porphyrin biosynthesis</keyword>
<dbReference type="UniPathway" id="UPA00251">
    <property type="reaction ID" value="UER00318"/>
</dbReference>
<dbReference type="PANTHER" id="PTHR11458:SF0">
    <property type="entry name" value="DELTA-AMINOLEVULINIC ACID DEHYDRATASE"/>
    <property type="match status" value="1"/>
</dbReference>
<comment type="catalytic activity">
    <reaction evidence="8 9">
        <text>2 5-aminolevulinate = porphobilinogen + 2 H2O + H(+)</text>
        <dbReference type="Rhea" id="RHEA:24064"/>
        <dbReference type="ChEBI" id="CHEBI:15377"/>
        <dbReference type="ChEBI" id="CHEBI:15378"/>
        <dbReference type="ChEBI" id="CHEBI:58126"/>
        <dbReference type="ChEBI" id="CHEBI:356416"/>
        <dbReference type="EC" id="4.2.1.24"/>
    </reaction>
</comment>
<dbReference type="PROSITE" id="PS00169">
    <property type="entry name" value="D_ALA_DEHYDRATASE"/>
    <property type="match status" value="1"/>
</dbReference>
<dbReference type="InParanoid" id="E2AY70"/>
<comment type="similarity">
    <text evidence="2">Belongs to the ALAD family.</text>
</comment>
<comment type="function">
    <text evidence="6">Catalyzes an early step in the biosynthesis of tetrapyrroles. Binds two molecules of 5-aminolevulinate per subunit, each at a distinct site, and catalyzes their condensation to form porphobilinogen.</text>
</comment>
<evidence type="ECO:0000256" key="9">
    <source>
        <dbReference type="RuleBase" id="RU000515"/>
    </source>
</evidence>
<dbReference type="SMART" id="SM01004">
    <property type="entry name" value="ALAD"/>
    <property type="match status" value="1"/>
</dbReference>
<evidence type="ECO:0000256" key="8">
    <source>
        <dbReference type="ARBA" id="ARBA00047651"/>
    </source>
</evidence>